<dbReference type="InterPro" id="IPR029069">
    <property type="entry name" value="HotDog_dom_sf"/>
</dbReference>
<dbReference type="SUPFAM" id="SSF54637">
    <property type="entry name" value="Thioesterase/thiol ester dehydrase-isomerase"/>
    <property type="match status" value="1"/>
</dbReference>
<feature type="domain" description="Thioesterase" evidence="1">
    <location>
        <begin position="44"/>
        <end position="111"/>
    </location>
</feature>
<dbReference type="GO" id="GO:0016790">
    <property type="term" value="F:thiolester hydrolase activity"/>
    <property type="evidence" value="ECO:0007669"/>
    <property type="project" value="UniProtKB-ARBA"/>
</dbReference>
<name>A0A6M4AWK6_9SPHN</name>
<dbReference type="Pfam" id="PF03061">
    <property type="entry name" value="4HBT"/>
    <property type="match status" value="1"/>
</dbReference>
<evidence type="ECO:0000313" key="2">
    <source>
        <dbReference type="EMBL" id="QJQ33503.1"/>
    </source>
</evidence>
<evidence type="ECO:0000259" key="1">
    <source>
        <dbReference type="Pfam" id="PF03061"/>
    </source>
</evidence>
<dbReference type="InterPro" id="IPR006683">
    <property type="entry name" value="Thioestr_dom"/>
</dbReference>
<sequence>MAAQGHSRHLRFQYHGHGDDWVEMAMDWREDLVVDEESGALASAAIFSLMDNATSQAVWTRVGKFRPHATMDMRIDYLRPSPPGARVFGRGECYHLTSTVSFVRGIAHNGDAADPVAHVAGTFICTEGYFK</sequence>
<dbReference type="Gene3D" id="3.10.129.10">
    <property type="entry name" value="Hotdog Thioesterase"/>
    <property type="match status" value="1"/>
</dbReference>
<accession>A0A6M4AWK6</accession>
<dbReference type="Proteomes" id="UP000503018">
    <property type="component" value="Chromosome"/>
</dbReference>
<evidence type="ECO:0000313" key="3">
    <source>
        <dbReference type="Proteomes" id="UP000503018"/>
    </source>
</evidence>
<dbReference type="AlphaFoldDB" id="A0A6M4AWK6"/>
<dbReference type="CDD" id="cd03443">
    <property type="entry name" value="PaaI_thioesterase"/>
    <property type="match status" value="1"/>
</dbReference>
<dbReference type="KEGG" id="slan:GV829_01635"/>
<gene>
    <name evidence="2" type="ORF">GV829_01635</name>
</gene>
<reference evidence="2 3" key="1">
    <citation type="submission" date="2020-01" db="EMBL/GenBank/DDBJ databases">
        <title>Sphingomonas sp. strain CSW-10.</title>
        <authorList>
            <person name="Chen W.-M."/>
        </authorList>
    </citation>
    <scope>NUCLEOTIDE SEQUENCE [LARGE SCALE GENOMIC DNA]</scope>
    <source>
        <strain evidence="2 3">CSW-10</strain>
    </source>
</reference>
<proteinExistence type="predicted"/>
<organism evidence="2 3">
    <name type="scientific">Sphingomonas lacunae</name>
    <dbReference type="NCBI Taxonomy" id="2698828"/>
    <lineage>
        <taxon>Bacteria</taxon>
        <taxon>Pseudomonadati</taxon>
        <taxon>Pseudomonadota</taxon>
        <taxon>Alphaproteobacteria</taxon>
        <taxon>Sphingomonadales</taxon>
        <taxon>Sphingomonadaceae</taxon>
        <taxon>Sphingomonas</taxon>
    </lineage>
</organism>
<protein>
    <submittedName>
        <fullName evidence="2">PaaI family thioesterase</fullName>
    </submittedName>
</protein>
<dbReference type="EMBL" id="CP053015">
    <property type="protein sequence ID" value="QJQ33503.1"/>
    <property type="molecule type" value="Genomic_DNA"/>
</dbReference>
<keyword evidence="3" id="KW-1185">Reference proteome</keyword>